<protein>
    <submittedName>
        <fullName evidence="1">Uncharacterized protein</fullName>
    </submittedName>
</protein>
<accession>A0A0C3AD99</accession>
<reference evidence="1 2" key="1">
    <citation type="submission" date="2014-04" db="EMBL/GenBank/DDBJ databases">
        <authorList>
            <consortium name="DOE Joint Genome Institute"/>
            <person name="Kuo A."/>
            <person name="Kohler A."/>
            <person name="Nagy L.G."/>
            <person name="Floudas D."/>
            <person name="Copeland A."/>
            <person name="Barry K.W."/>
            <person name="Cichocki N."/>
            <person name="Veneault-Fourrey C."/>
            <person name="LaButti K."/>
            <person name="Lindquist E.A."/>
            <person name="Lipzen A."/>
            <person name="Lundell T."/>
            <person name="Morin E."/>
            <person name="Murat C."/>
            <person name="Sun H."/>
            <person name="Tunlid A."/>
            <person name="Henrissat B."/>
            <person name="Grigoriev I.V."/>
            <person name="Hibbett D.S."/>
            <person name="Martin F."/>
            <person name="Nordberg H.P."/>
            <person name="Cantor M.N."/>
            <person name="Hua S.X."/>
        </authorList>
    </citation>
    <scope>NUCLEOTIDE SEQUENCE [LARGE SCALE GENOMIC DNA]</scope>
    <source>
        <strain evidence="1 2">Foug A</strain>
    </source>
</reference>
<dbReference type="Proteomes" id="UP000053989">
    <property type="component" value="Unassembled WGS sequence"/>
</dbReference>
<name>A0A0C3AD99_9AGAM</name>
<dbReference type="InParanoid" id="A0A0C3AD99"/>
<dbReference type="HOGENOM" id="CLU_1200414_0_0_1"/>
<gene>
    <name evidence="1" type="ORF">SCLCIDRAFT_24718</name>
</gene>
<dbReference type="AlphaFoldDB" id="A0A0C3AD99"/>
<evidence type="ECO:0000313" key="2">
    <source>
        <dbReference type="Proteomes" id="UP000053989"/>
    </source>
</evidence>
<proteinExistence type="predicted"/>
<reference evidence="2" key="2">
    <citation type="submission" date="2015-01" db="EMBL/GenBank/DDBJ databases">
        <title>Evolutionary Origins and Diversification of the Mycorrhizal Mutualists.</title>
        <authorList>
            <consortium name="DOE Joint Genome Institute"/>
            <consortium name="Mycorrhizal Genomics Consortium"/>
            <person name="Kohler A."/>
            <person name="Kuo A."/>
            <person name="Nagy L.G."/>
            <person name="Floudas D."/>
            <person name="Copeland A."/>
            <person name="Barry K.W."/>
            <person name="Cichocki N."/>
            <person name="Veneault-Fourrey C."/>
            <person name="LaButti K."/>
            <person name="Lindquist E.A."/>
            <person name="Lipzen A."/>
            <person name="Lundell T."/>
            <person name="Morin E."/>
            <person name="Murat C."/>
            <person name="Riley R."/>
            <person name="Ohm R."/>
            <person name="Sun H."/>
            <person name="Tunlid A."/>
            <person name="Henrissat B."/>
            <person name="Grigoriev I.V."/>
            <person name="Hibbett D.S."/>
            <person name="Martin F."/>
        </authorList>
    </citation>
    <scope>NUCLEOTIDE SEQUENCE [LARGE SCALE GENOMIC DNA]</scope>
    <source>
        <strain evidence="2">Foug A</strain>
    </source>
</reference>
<dbReference type="EMBL" id="KN822039">
    <property type="protein sequence ID" value="KIM62917.1"/>
    <property type="molecule type" value="Genomic_DNA"/>
</dbReference>
<keyword evidence="2" id="KW-1185">Reference proteome</keyword>
<organism evidence="1 2">
    <name type="scientific">Scleroderma citrinum Foug A</name>
    <dbReference type="NCBI Taxonomy" id="1036808"/>
    <lineage>
        <taxon>Eukaryota</taxon>
        <taxon>Fungi</taxon>
        <taxon>Dikarya</taxon>
        <taxon>Basidiomycota</taxon>
        <taxon>Agaricomycotina</taxon>
        <taxon>Agaricomycetes</taxon>
        <taxon>Agaricomycetidae</taxon>
        <taxon>Boletales</taxon>
        <taxon>Sclerodermatineae</taxon>
        <taxon>Sclerodermataceae</taxon>
        <taxon>Scleroderma</taxon>
    </lineage>
</organism>
<evidence type="ECO:0000313" key="1">
    <source>
        <dbReference type="EMBL" id="KIM62917.1"/>
    </source>
</evidence>
<sequence length="231" mass="25446">MASEGVSSSQIPPPHKTTDLLKWLSTPRTRFDETTDSGSAAKTFIMTSPSAPLPIRHLNLIPSPQDSTPGNVLRIFLRLYVGSTKTEGWLCSQVFNTSARTTTIFIVGVMKHFQNSRALSLPPIVTHGMPTALFSSIPVFNRRQMDTGGIRKLENLYRDTAPSCKAILVLKFITELFVVAVQHGGASFYEQPRQTHRDHAYHAILADLCDLSVLRCVLGGRDCKDLGHGEA</sequence>